<evidence type="ECO:0000313" key="2">
    <source>
        <dbReference type="Proteomes" id="UP000007319"/>
    </source>
</evidence>
<reference evidence="1 2" key="1">
    <citation type="journal article" date="2011" name="PLoS Genet.">
        <title>Azospirillum genomes reveal transition of bacteria from aquatic to terrestrial environments.</title>
        <authorList>
            <person name="Wisniewski-Dye F."/>
            <person name="Borziak K."/>
            <person name="Khalsa-Moyers G."/>
            <person name="Alexandre G."/>
            <person name="Sukharnikov L.O."/>
            <person name="Wuichet K."/>
            <person name="Hurst G.B."/>
            <person name="McDonald W.H."/>
            <person name="Robertson J.S."/>
            <person name="Barbe V."/>
            <person name="Calteau A."/>
            <person name="Rouy Z."/>
            <person name="Mangenot S."/>
            <person name="Prigent-Combaret C."/>
            <person name="Normand P."/>
            <person name="Boyer M."/>
            <person name="Siguier P."/>
            <person name="Dessaux Y."/>
            <person name="Elmerich C."/>
            <person name="Condemine G."/>
            <person name="Krishnen G."/>
            <person name="Kennedy I."/>
            <person name="Paterson A.H."/>
            <person name="Gonzalez V."/>
            <person name="Mavingui P."/>
            <person name="Zhulin I.B."/>
        </authorList>
    </citation>
    <scope>NUCLEOTIDE SEQUENCE [LARGE SCALE GENOMIC DNA]</scope>
    <source>
        <strain evidence="1 2">Sp245</strain>
    </source>
</reference>
<name>A0A9P1JZS4_9PROT</name>
<accession>A0A9P1JZS4</accession>
<dbReference type="RefSeq" id="WP_014199460.1">
    <property type="nucleotide sequence ID" value="NC_016595.1"/>
</dbReference>
<dbReference type="KEGG" id="abs:AZOBR_p340186"/>
<protein>
    <submittedName>
        <fullName evidence="1">Uncharacterized protein</fullName>
    </submittedName>
</protein>
<evidence type="ECO:0000313" key="1">
    <source>
        <dbReference type="EMBL" id="CCD02948.1"/>
    </source>
</evidence>
<organism evidence="1 2">
    <name type="scientific">Azospirillum baldaniorum</name>
    <dbReference type="NCBI Taxonomy" id="1064539"/>
    <lineage>
        <taxon>Bacteria</taxon>
        <taxon>Pseudomonadati</taxon>
        <taxon>Pseudomonadota</taxon>
        <taxon>Alphaproteobacteria</taxon>
        <taxon>Rhodospirillales</taxon>
        <taxon>Azospirillaceae</taxon>
        <taxon>Azospirillum</taxon>
    </lineage>
</organism>
<dbReference type="Proteomes" id="UP000007319">
    <property type="component" value="Plasmid AZOBR_p3"/>
</dbReference>
<keyword evidence="2" id="KW-1185">Reference proteome</keyword>
<dbReference type="AlphaFoldDB" id="A0A9P1JZS4"/>
<geneLocation type="plasmid" evidence="1 2">
    <name>AZOBR_p3</name>
</geneLocation>
<sequence length="79" mass="9082">MTDLTYVLPEPPEYPFRVGDEVETVNRNGEAMGRQHITRIKGKIVTTDCGRRWTKDGWWHGETRAYPFPSIRHPATPSA</sequence>
<proteinExistence type="predicted"/>
<keyword evidence="1" id="KW-0614">Plasmid</keyword>
<gene>
    <name evidence="1" type="ORF">AZOBR_p340186</name>
</gene>
<dbReference type="EMBL" id="HE577330">
    <property type="protein sequence ID" value="CCD02948.1"/>
    <property type="molecule type" value="Genomic_DNA"/>
</dbReference>